<comment type="function">
    <text evidence="1">Catalyzes the dismutation of two molecules of 6,7-dimethyl-8-ribityllumazine, resulting in the formation of riboflavin and 5-amino-6-(D-ribitylamino)uracil.</text>
</comment>
<evidence type="ECO:0000256" key="1">
    <source>
        <dbReference type="ARBA" id="ARBA00002803"/>
    </source>
</evidence>
<dbReference type="InterPro" id="IPR017938">
    <property type="entry name" value="Riboflavin_synthase-like_b-brl"/>
</dbReference>
<keyword evidence="11" id="KW-1185">Reference proteome</keyword>
<dbReference type="Pfam" id="PF00677">
    <property type="entry name" value="Lum_binding"/>
    <property type="match status" value="2"/>
</dbReference>
<dbReference type="HOGENOM" id="CLU_034388_1_2_1"/>
<evidence type="ECO:0000256" key="8">
    <source>
        <dbReference type="PROSITE-ProRule" id="PRU00524"/>
    </source>
</evidence>
<protein>
    <recommendedName>
        <fullName evidence="4">Riboflavin synthase</fullName>
        <ecNumber evidence="3">2.5.1.9</ecNumber>
    </recommendedName>
</protein>
<evidence type="ECO:0000256" key="2">
    <source>
        <dbReference type="ARBA" id="ARBA00004887"/>
    </source>
</evidence>
<dbReference type="NCBIfam" id="TIGR00187">
    <property type="entry name" value="ribE"/>
    <property type="match status" value="1"/>
</dbReference>
<evidence type="ECO:0000259" key="9">
    <source>
        <dbReference type="PROSITE" id="PS51177"/>
    </source>
</evidence>
<evidence type="ECO:0000256" key="5">
    <source>
        <dbReference type="ARBA" id="ARBA00022619"/>
    </source>
</evidence>
<feature type="domain" description="Lumazine-binding" evidence="9">
    <location>
        <begin position="79"/>
        <end position="175"/>
    </location>
</feature>
<dbReference type="PANTHER" id="PTHR21098:SF0">
    <property type="entry name" value="RIBOFLAVIN SYNTHASE"/>
    <property type="match status" value="1"/>
</dbReference>
<dbReference type="InterPro" id="IPR001783">
    <property type="entry name" value="Lumazine-bd"/>
</dbReference>
<reference evidence="11" key="1">
    <citation type="journal article" date="2013" name="Science">
        <title>The Amborella genome and the evolution of flowering plants.</title>
        <authorList>
            <consortium name="Amborella Genome Project"/>
        </authorList>
    </citation>
    <scope>NUCLEOTIDE SEQUENCE [LARGE SCALE GENOMIC DNA]</scope>
</reference>
<keyword evidence="5" id="KW-0686">Riboflavin biosynthesis</keyword>
<comment type="pathway">
    <text evidence="2">Cofactor biosynthesis; riboflavin biosynthesis; riboflavin from 2-hydroxy-3-oxobutyl phosphate and 5-amino-6-(D-ribitylamino)uracil: step 2/2.</text>
</comment>
<dbReference type="FunFam" id="2.40.30.20:FF:000004">
    <property type="entry name" value="Riboflavin synthase, alpha subunit"/>
    <property type="match status" value="1"/>
</dbReference>
<sequence>MALHLLSTKPLLLHLNKPLSPQNHYPKPLFSPKIMKYPRNPLSFSSQPTFSHGCKTLKSNHLTPNYPSKIPILPPILCLFTGLVEEIGHIKQTGFKIEDTFVMKITARTVLTGITLGDSIAVNGACLTVTDFDAEGFTVGLAPETRRKTNLGDLLLGSPVNLERALQPTARMGGHIVQGHVDGTGSIVMKREEGDSLWVKIRVSDELMRYIVPKGFIAVDGTSLTVVDVIDEEGCFTFMLVAYTQEKVIIATKEVGDRVNLEVDILGKYVERLLRLGPNPNPNPKLSDSS</sequence>
<evidence type="ECO:0000256" key="3">
    <source>
        <dbReference type="ARBA" id="ARBA00012827"/>
    </source>
</evidence>
<dbReference type="GO" id="GO:0004746">
    <property type="term" value="F:riboflavin synthase activity"/>
    <property type="evidence" value="ECO:0000318"/>
    <property type="project" value="GO_Central"/>
</dbReference>
<dbReference type="PROSITE" id="PS51177">
    <property type="entry name" value="LUMAZINE_BIND"/>
    <property type="match status" value="2"/>
</dbReference>
<proteinExistence type="predicted"/>
<organism evidence="10 11">
    <name type="scientific">Amborella trichopoda</name>
    <dbReference type="NCBI Taxonomy" id="13333"/>
    <lineage>
        <taxon>Eukaryota</taxon>
        <taxon>Viridiplantae</taxon>
        <taxon>Streptophyta</taxon>
        <taxon>Embryophyta</taxon>
        <taxon>Tracheophyta</taxon>
        <taxon>Spermatophyta</taxon>
        <taxon>Magnoliopsida</taxon>
        <taxon>Amborellales</taxon>
        <taxon>Amborellaceae</taxon>
        <taxon>Amborella</taxon>
    </lineage>
</organism>
<keyword evidence="6" id="KW-0808">Transferase</keyword>
<accession>W1NRM5</accession>
<dbReference type="InterPro" id="IPR023366">
    <property type="entry name" value="ATP_synth_asu-like_sf"/>
</dbReference>
<name>W1NRM5_AMBTC</name>
<dbReference type="InterPro" id="IPR026017">
    <property type="entry name" value="Lumazine-bd_dom"/>
</dbReference>
<gene>
    <name evidence="10" type="ORF">AMTR_s00095p00131150</name>
</gene>
<dbReference type="NCBIfam" id="NF006767">
    <property type="entry name" value="PRK09289.1"/>
    <property type="match status" value="1"/>
</dbReference>
<dbReference type="OMA" id="HFVTGHV"/>
<evidence type="ECO:0000256" key="6">
    <source>
        <dbReference type="ARBA" id="ARBA00022679"/>
    </source>
</evidence>
<dbReference type="GO" id="GO:0009231">
    <property type="term" value="P:riboflavin biosynthetic process"/>
    <property type="evidence" value="ECO:0000318"/>
    <property type="project" value="GO_Central"/>
</dbReference>
<dbReference type="EMBL" id="KI395483">
    <property type="protein sequence ID" value="ERM98193.1"/>
    <property type="molecule type" value="Genomic_DNA"/>
</dbReference>
<evidence type="ECO:0000313" key="11">
    <source>
        <dbReference type="Proteomes" id="UP000017836"/>
    </source>
</evidence>
<dbReference type="STRING" id="13333.W1NRM5"/>
<evidence type="ECO:0000256" key="7">
    <source>
        <dbReference type="ARBA" id="ARBA00022737"/>
    </source>
</evidence>
<dbReference type="Proteomes" id="UP000017836">
    <property type="component" value="Unassembled WGS sequence"/>
</dbReference>
<dbReference type="Gene3D" id="2.40.30.20">
    <property type="match status" value="2"/>
</dbReference>
<dbReference type="OrthoDB" id="10258924at2759"/>
<evidence type="ECO:0000256" key="4">
    <source>
        <dbReference type="ARBA" id="ARBA00013950"/>
    </source>
</evidence>
<dbReference type="EC" id="2.5.1.9" evidence="3"/>
<keyword evidence="7" id="KW-0677">Repeat</keyword>
<evidence type="ECO:0000313" key="10">
    <source>
        <dbReference type="EMBL" id="ERM98193.1"/>
    </source>
</evidence>
<dbReference type="Gramene" id="ERM98193">
    <property type="protein sequence ID" value="ERM98193"/>
    <property type="gene ID" value="AMTR_s00095p00131150"/>
</dbReference>
<dbReference type="SUPFAM" id="SSF63380">
    <property type="entry name" value="Riboflavin synthase domain-like"/>
    <property type="match status" value="2"/>
</dbReference>
<dbReference type="eggNOG" id="KOG3310">
    <property type="taxonomic scope" value="Eukaryota"/>
</dbReference>
<feature type="domain" description="Lumazine-binding" evidence="9">
    <location>
        <begin position="176"/>
        <end position="274"/>
    </location>
</feature>
<dbReference type="KEGG" id="atr:18426194"/>
<dbReference type="CDD" id="cd00402">
    <property type="entry name" value="Riboflavin_synthase_like"/>
    <property type="match status" value="1"/>
</dbReference>
<feature type="repeat" description="Lumazine-binding" evidence="8">
    <location>
        <begin position="79"/>
        <end position="175"/>
    </location>
</feature>
<dbReference type="PANTHER" id="PTHR21098">
    <property type="entry name" value="RIBOFLAVIN SYNTHASE ALPHA CHAIN"/>
    <property type="match status" value="1"/>
</dbReference>
<dbReference type="AlphaFoldDB" id="W1NRM5"/>
<feature type="repeat" description="Lumazine-binding" evidence="8">
    <location>
        <begin position="176"/>
        <end position="274"/>
    </location>
</feature>